<dbReference type="GO" id="GO:0043565">
    <property type="term" value="F:sequence-specific DNA binding"/>
    <property type="evidence" value="ECO:0007669"/>
    <property type="project" value="InterPro"/>
</dbReference>
<evidence type="ECO:0000259" key="4">
    <source>
        <dbReference type="PROSITE" id="PS01124"/>
    </source>
</evidence>
<reference evidence="5 6" key="1">
    <citation type="submission" date="2016-02" db="EMBL/GenBank/DDBJ databases">
        <title>Genome sequencing of a beta-galactosidase producing bacteria Rhizobium sp. 59.</title>
        <authorList>
            <person name="Wang D."/>
            <person name="Kot W."/>
            <person name="Qin Y."/>
            <person name="Hansen L."/>
            <person name="Naqvi K."/>
            <person name="Rensing C."/>
        </authorList>
    </citation>
    <scope>NUCLEOTIDE SEQUENCE [LARGE SCALE GENOMIC DNA]</scope>
    <source>
        <strain evidence="5 6">59</strain>
    </source>
</reference>
<evidence type="ECO:0000256" key="2">
    <source>
        <dbReference type="ARBA" id="ARBA00023125"/>
    </source>
</evidence>
<dbReference type="InterPro" id="IPR020449">
    <property type="entry name" value="Tscrpt_reg_AraC-type_HTH"/>
</dbReference>
<comment type="caution">
    <text evidence="5">The sequence shown here is derived from an EMBL/GenBank/DDBJ whole genome shotgun (WGS) entry which is preliminary data.</text>
</comment>
<gene>
    <name evidence="5" type="ORF">AX760_13395</name>
</gene>
<dbReference type="InterPro" id="IPR018060">
    <property type="entry name" value="HTH_AraC"/>
</dbReference>
<keyword evidence="1" id="KW-0805">Transcription regulation</keyword>
<keyword evidence="3" id="KW-0804">Transcription</keyword>
<keyword evidence="6" id="KW-1185">Reference proteome</keyword>
<dbReference type="EMBL" id="LSRP01000072">
    <property type="protein sequence ID" value="OJF99209.1"/>
    <property type="molecule type" value="Genomic_DNA"/>
</dbReference>
<protein>
    <recommendedName>
        <fullName evidence="4">HTH araC/xylS-type domain-containing protein</fullName>
    </recommendedName>
</protein>
<dbReference type="PANTHER" id="PTHR46796">
    <property type="entry name" value="HTH-TYPE TRANSCRIPTIONAL ACTIVATOR RHAS-RELATED"/>
    <property type="match status" value="1"/>
</dbReference>
<keyword evidence="2" id="KW-0238">DNA-binding</keyword>
<proteinExistence type="predicted"/>
<dbReference type="InterPro" id="IPR009057">
    <property type="entry name" value="Homeodomain-like_sf"/>
</dbReference>
<dbReference type="InterPro" id="IPR050204">
    <property type="entry name" value="AraC_XylS_family_regulators"/>
</dbReference>
<sequence>MPIISLSASDFDPKHRILAFQDAAASICKLEICPTDPLGFQSTTDIAVLTDAVLASTTHSQCTALRTSALAANETDNILIHVPFQEGFSITQQGGFDVDCGVGSIYVDPNEIPGAAQFTKDSAHIFYISIPRHALADAISSADAQLRRSIEMTPHWRMLIGYAKNLHECYSSMSPEEVRFCTQHLHDLARMAFTNGRRVEETHQGRGVQAAWLTRLKADIEEQLTNPELSLNAVAARHRISPRYARALFAADRTTFRDYVRQRRMTLAHRMLGDLRYGHRTISDIAMATGFGDLSWFNASYRQLYGMTPSETRVQSIQADKSVAQE</sequence>
<dbReference type="SMART" id="SM00342">
    <property type="entry name" value="HTH_ARAC"/>
    <property type="match status" value="1"/>
</dbReference>
<organism evidence="5 6">
    <name type="scientific">Pararhizobium antarcticum</name>
    <dbReference type="NCBI Taxonomy" id="1798805"/>
    <lineage>
        <taxon>Bacteria</taxon>
        <taxon>Pseudomonadati</taxon>
        <taxon>Pseudomonadota</taxon>
        <taxon>Alphaproteobacteria</taxon>
        <taxon>Hyphomicrobiales</taxon>
        <taxon>Rhizobiaceae</taxon>
        <taxon>Rhizobium/Agrobacterium group</taxon>
        <taxon>Pararhizobium</taxon>
    </lineage>
</organism>
<dbReference type="GO" id="GO:0003700">
    <property type="term" value="F:DNA-binding transcription factor activity"/>
    <property type="evidence" value="ECO:0007669"/>
    <property type="project" value="InterPro"/>
</dbReference>
<evidence type="ECO:0000313" key="6">
    <source>
        <dbReference type="Proteomes" id="UP000182661"/>
    </source>
</evidence>
<dbReference type="PROSITE" id="PS00041">
    <property type="entry name" value="HTH_ARAC_FAMILY_1"/>
    <property type="match status" value="1"/>
</dbReference>
<dbReference type="PANTHER" id="PTHR46796:SF6">
    <property type="entry name" value="ARAC SUBFAMILY"/>
    <property type="match status" value="1"/>
</dbReference>
<name>A0A657LV75_9HYPH</name>
<dbReference type="AlphaFoldDB" id="A0A657LV75"/>
<dbReference type="SUPFAM" id="SSF46689">
    <property type="entry name" value="Homeodomain-like"/>
    <property type="match status" value="1"/>
</dbReference>
<evidence type="ECO:0000313" key="5">
    <source>
        <dbReference type="EMBL" id="OJF99209.1"/>
    </source>
</evidence>
<feature type="domain" description="HTH araC/xylS-type" evidence="4">
    <location>
        <begin position="214"/>
        <end position="315"/>
    </location>
</feature>
<dbReference type="PRINTS" id="PR00032">
    <property type="entry name" value="HTHARAC"/>
</dbReference>
<evidence type="ECO:0000256" key="3">
    <source>
        <dbReference type="ARBA" id="ARBA00023163"/>
    </source>
</evidence>
<dbReference type="PROSITE" id="PS01124">
    <property type="entry name" value="HTH_ARAC_FAMILY_2"/>
    <property type="match status" value="1"/>
</dbReference>
<accession>A0A657LV75</accession>
<dbReference type="InterPro" id="IPR018062">
    <property type="entry name" value="HTH_AraC-typ_CS"/>
</dbReference>
<dbReference type="Proteomes" id="UP000182661">
    <property type="component" value="Unassembled WGS sequence"/>
</dbReference>
<evidence type="ECO:0000256" key="1">
    <source>
        <dbReference type="ARBA" id="ARBA00023015"/>
    </source>
</evidence>
<dbReference type="Gene3D" id="1.10.10.60">
    <property type="entry name" value="Homeodomain-like"/>
    <property type="match status" value="1"/>
</dbReference>
<dbReference type="Pfam" id="PF12833">
    <property type="entry name" value="HTH_18"/>
    <property type="match status" value="1"/>
</dbReference>